<dbReference type="PANTHER" id="PTHR46062">
    <property type="entry name" value="STEROL REGULATORY ELEMENT-BINDING PROTEIN"/>
    <property type="match status" value="1"/>
</dbReference>
<evidence type="ECO:0000256" key="3">
    <source>
        <dbReference type="ARBA" id="ARBA00004557"/>
    </source>
</evidence>
<dbReference type="Proteomes" id="UP001642483">
    <property type="component" value="Unassembled WGS sequence"/>
</dbReference>
<evidence type="ECO:0000256" key="1">
    <source>
        <dbReference type="ARBA" id="ARBA00004123"/>
    </source>
</evidence>
<dbReference type="Pfam" id="PF00010">
    <property type="entry name" value="HLH"/>
    <property type="match status" value="1"/>
</dbReference>
<evidence type="ECO:0000256" key="7">
    <source>
        <dbReference type="ARBA" id="ARBA00023015"/>
    </source>
</evidence>
<accession>A0ABP0F377</accession>
<evidence type="ECO:0000256" key="6">
    <source>
        <dbReference type="ARBA" id="ARBA00022989"/>
    </source>
</evidence>
<keyword evidence="7" id="KW-0805">Transcription regulation</keyword>
<dbReference type="PANTHER" id="PTHR46062:SF1">
    <property type="entry name" value="LP12374P"/>
    <property type="match status" value="1"/>
</dbReference>
<dbReference type="EMBL" id="CAWYQH010000002">
    <property type="protein sequence ID" value="CAK8673891.1"/>
    <property type="molecule type" value="Genomic_DNA"/>
</dbReference>
<evidence type="ECO:0000256" key="11">
    <source>
        <dbReference type="ARBA" id="ARBA00023242"/>
    </source>
</evidence>
<reference evidence="15 16" key="1">
    <citation type="submission" date="2024-02" db="EMBL/GenBank/DDBJ databases">
        <authorList>
            <person name="Daric V."/>
            <person name="Darras S."/>
        </authorList>
    </citation>
    <scope>NUCLEOTIDE SEQUENCE [LARGE SCALE GENOMIC DNA]</scope>
</reference>
<name>A0ABP0F377_CLALP</name>
<evidence type="ECO:0000313" key="16">
    <source>
        <dbReference type="Proteomes" id="UP001642483"/>
    </source>
</evidence>
<evidence type="ECO:0000256" key="8">
    <source>
        <dbReference type="ARBA" id="ARBA00023125"/>
    </source>
</evidence>
<evidence type="ECO:0000256" key="5">
    <source>
        <dbReference type="ARBA" id="ARBA00022824"/>
    </source>
</evidence>
<dbReference type="CDD" id="cd11394">
    <property type="entry name" value="bHLHzip_SREBP"/>
    <property type="match status" value="1"/>
</dbReference>
<keyword evidence="4" id="KW-0812">Transmembrane</keyword>
<keyword evidence="11" id="KW-0539">Nucleus</keyword>
<feature type="region of interest" description="Disordered" evidence="13">
    <location>
        <begin position="322"/>
        <end position="343"/>
    </location>
</feature>
<feature type="compositionally biased region" description="Polar residues" evidence="13">
    <location>
        <begin position="105"/>
        <end position="123"/>
    </location>
</feature>
<keyword evidence="8" id="KW-0238">DNA-binding</keyword>
<dbReference type="InterPro" id="IPR036638">
    <property type="entry name" value="HLH_DNA-bd_sf"/>
</dbReference>
<protein>
    <recommendedName>
        <fullName evidence="14">BHLH domain-containing protein</fullName>
    </recommendedName>
</protein>
<comment type="similarity">
    <text evidence="12">Belongs to the SREBP family.</text>
</comment>
<feature type="region of interest" description="Disordered" evidence="13">
    <location>
        <begin position="1060"/>
        <end position="1085"/>
    </location>
</feature>
<evidence type="ECO:0000256" key="10">
    <source>
        <dbReference type="ARBA" id="ARBA00023163"/>
    </source>
</evidence>
<dbReference type="SUPFAM" id="SSF47459">
    <property type="entry name" value="HLH, helix-loop-helix DNA-binding domain"/>
    <property type="match status" value="1"/>
</dbReference>
<feature type="domain" description="BHLH" evidence="14">
    <location>
        <begin position="336"/>
        <end position="386"/>
    </location>
</feature>
<dbReference type="PROSITE" id="PS50888">
    <property type="entry name" value="BHLH"/>
    <property type="match status" value="1"/>
</dbReference>
<gene>
    <name evidence="15" type="ORF">CVLEPA_LOCUS3631</name>
</gene>
<proteinExistence type="inferred from homology"/>
<dbReference type="SMART" id="SM00353">
    <property type="entry name" value="HLH"/>
    <property type="match status" value="1"/>
</dbReference>
<evidence type="ECO:0000256" key="13">
    <source>
        <dbReference type="SAM" id="MobiDB-lite"/>
    </source>
</evidence>
<evidence type="ECO:0000313" key="15">
    <source>
        <dbReference type="EMBL" id="CAK8673891.1"/>
    </source>
</evidence>
<keyword evidence="9" id="KW-0472">Membrane</keyword>
<feature type="region of interest" description="Disordered" evidence="13">
    <location>
        <begin position="105"/>
        <end position="133"/>
    </location>
</feature>
<keyword evidence="16" id="KW-1185">Reference proteome</keyword>
<sequence>MDLASYVLGRGNDDDLSANYGMSGLDHTSSFVDAISEDMTGIPGGSNVGDNFMENTFMADIDEILQGMSYEKQPEELSNSVVANSVGQQSLNDLLNAPPLSALTSKSVARRSPLSTGLNENTTFPPPPNSPPDIKPIVEQTLVIPTAAVSPIQNVLPTKLDSSPSLGQTSTQPTRLQALLMTPSVPQGSSINLIPELITNLQQSISSAQVTVAQTVPVIATPPLSPQQQQQKVNNVDWVTALQQNPHLREQVQRQIVQNQVVENVHSLTPVGNLSPVPSPPIVDNASSPLQTGVQSVFNGNAVITQVPLLVDGRKYPIQRLPSTTIPKPEPKPQPAKRSSHNAIEKRYRSSINDKIIELKDLLIGSDSKLNKAAVLKKAIDYIKFLTNANRRLKMENQLLKKHLTSNEKLTVRDLVKNDISVLDETVFDPHMECLPTPPHSDPDSPQSSLMQDLDSPQMIDEFITANEVEQTASQANTTITQGIDRNRVLLSVFMFTCLFFNPANSIISALTPSVGNLEGSEHISGRRTILGIDIETLSPSYGWWDWVFPTLLTWFINGFISLAVLWRLLVSWEPVTKAHSKFSASHWHHRKLAEICIDKGDFASANSHLRRSLVAVGRPLPTSRFDQWCSVVWNMFRLVLGMVKIGPWLARRKCNLSVRNSARDAAQVYHRLDQLQLTGKISSSRVMGIVYSLNAINMCEVAGWNTTPPDVAARIYATAALRFKQDTPTILHFIFRYFLIQSRSVINAHTDCVENLRWICNSRGHRFIVDESWTFDGIVTDQRDNMFEFSHISDPTDPLAHVAFHFRKYLLRSALYSLINPVTMNDDDVIVPSLMRKKWSNPFYVAQEMLQLLDEANEDFEVVEEEDMAESKFWWAAAMISSRWLVCDNDGASDLFQYIERPSKSLATSKNPLPRALMWSLVARRDFLLLQEELKDDPRFTDQLAASFSIILQRCNQASRLLKDSLMCPQNNELTALAFQSTACEWLLTTRAELWECTGGSIEQRAPLDQISGFDANIHLMRMIAHELPSMSCKVHLHEATLRMMAGANPTKTYHILERSLRKRRTPKSEDEESSSPEVGERERVSALALATRHLPSSMFSAPGQRIGMIKDAILSMDKLGDKKGADECRRMLLKLGDSSSVSAR</sequence>
<organism evidence="15 16">
    <name type="scientific">Clavelina lepadiformis</name>
    <name type="common">Light-bulb sea squirt</name>
    <name type="synonym">Ascidia lepadiformis</name>
    <dbReference type="NCBI Taxonomy" id="159417"/>
    <lineage>
        <taxon>Eukaryota</taxon>
        <taxon>Metazoa</taxon>
        <taxon>Chordata</taxon>
        <taxon>Tunicata</taxon>
        <taxon>Ascidiacea</taxon>
        <taxon>Aplousobranchia</taxon>
        <taxon>Clavelinidae</taxon>
        <taxon>Clavelina</taxon>
    </lineage>
</organism>
<feature type="compositionally biased region" description="Pro residues" evidence="13">
    <location>
        <begin position="124"/>
        <end position="133"/>
    </location>
</feature>
<evidence type="ECO:0000256" key="4">
    <source>
        <dbReference type="ARBA" id="ARBA00022692"/>
    </source>
</evidence>
<evidence type="ECO:0000256" key="12">
    <source>
        <dbReference type="ARBA" id="ARBA00038460"/>
    </source>
</evidence>
<dbReference type="Gene3D" id="4.10.280.10">
    <property type="entry name" value="Helix-loop-helix DNA-binding domain"/>
    <property type="match status" value="1"/>
</dbReference>
<comment type="subcellular location">
    <subcellularLocation>
        <location evidence="3">Cytoplasmic vesicle</location>
        <location evidence="3">COPII-coated vesicle membrane</location>
        <topology evidence="3">Multi-pass membrane protein</topology>
    </subcellularLocation>
    <subcellularLocation>
        <location evidence="2">Endoplasmic reticulum membrane</location>
        <topology evidence="2">Multi-pass membrane protein</topology>
    </subcellularLocation>
    <subcellularLocation>
        <location evidence="1">Nucleus</location>
    </subcellularLocation>
</comment>
<keyword evidence="10" id="KW-0804">Transcription</keyword>
<dbReference type="InterPro" id="IPR011598">
    <property type="entry name" value="bHLH_dom"/>
</dbReference>
<keyword evidence="6" id="KW-1133">Transmembrane helix</keyword>
<evidence type="ECO:0000259" key="14">
    <source>
        <dbReference type="PROSITE" id="PS50888"/>
    </source>
</evidence>
<evidence type="ECO:0000256" key="9">
    <source>
        <dbReference type="ARBA" id="ARBA00023136"/>
    </source>
</evidence>
<comment type="caution">
    <text evidence="15">The sequence shown here is derived from an EMBL/GenBank/DDBJ whole genome shotgun (WGS) entry which is preliminary data.</text>
</comment>
<keyword evidence="5" id="KW-0256">Endoplasmic reticulum</keyword>
<evidence type="ECO:0000256" key="2">
    <source>
        <dbReference type="ARBA" id="ARBA00004477"/>
    </source>
</evidence>